<dbReference type="GO" id="GO:0006352">
    <property type="term" value="P:DNA-templated transcription initiation"/>
    <property type="evidence" value="ECO:0007669"/>
    <property type="project" value="InterPro"/>
</dbReference>
<evidence type="ECO:0000259" key="1">
    <source>
        <dbReference type="Pfam" id="PF04963"/>
    </source>
</evidence>
<proteinExistence type="predicted"/>
<dbReference type="GO" id="GO:0001216">
    <property type="term" value="F:DNA-binding transcription activator activity"/>
    <property type="evidence" value="ECO:0007669"/>
    <property type="project" value="InterPro"/>
</dbReference>
<feature type="domain" description="RNA polymerase sigma factor 54 core-binding" evidence="1">
    <location>
        <begin position="66"/>
        <end position="214"/>
    </location>
</feature>
<dbReference type="InterPro" id="IPR007046">
    <property type="entry name" value="RNA_pol_sigma_54_core-bd"/>
</dbReference>
<dbReference type="GO" id="GO:0016987">
    <property type="term" value="F:sigma factor activity"/>
    <property type="evidence" value="ECO:0007669"/>
    <property type="project" value="InterPro"/>
</dbReference>
<sequence length="214" mass="24853">MAIKLVREFQQKQQLALTPQLRKSIDLLQLSRLEIINKINSEIEENPFILKEEIHEANFQTNDDFFNNLTEPLTLQNFLISQLLELKINQKEKSIAHEIIYSLEDSGMLETDLSEIEELLQYKFPIKDIQNVLEDIIQQLDPAGVGGRSFKEIIFIQIMRKNLSDVYINICKEILFNPKFSNFEKAKTELSYKYNESKIEDALILIKSCGLSPG</sequence>
<name>A0A381X2G5_9ZZZZ</name>
<reference evidence="2" key="1">
    <citation type="submission" date="2018-05" db="EMBL/GenBank/DDBJ databases">
        <authorList>
            <person name="Lanie J.A."/>
            <person name="Ng W.-L."/>
            <person name="Kazmierczak K.M."/>
            <person name="Andrzejewski T.M."/>
            <person name="Davidsen T.M."/>
            <person name="Wayne K.J."/>
            <person name="Tettelin H."/>
            <person name="Glass J.I."/>
            <person name="Rusch D."/>
            <person name="Podicherti R."/>
            <person name="Tsui H.-C.T."/>
            <person name="Winkler M.E."/>
        </authorList>
    </citation>
    <scope>NUCLEOTIDE SEQUENCE</scope>
</reference>
<dbReference type="InterPro" id="IPR000394">
    <property type="entry name" value="RNA_pol_sigma_54"/>
</dbReference>
<dbReference type="AlphaFoldDB" id="A0A381X2G5"/>
<organism evidence="2">
    <name type="scientific">marine metagenome</name>
    <dbReference type="NCBI Taxonomy" id="408172"/>
    <lineage>
        <taxon>unclassified sequences</taxon>
        <taxon>metagenomes</taxon>
        <taxon>ecological metagenomes</taxon>
    </lineage>
</organism>
<evidence type="ECO:0000313" key="2">
    <source>
        <dbReference type="EMBL" id="SVA58681.1"/>
    </source>
</evidence>
<protein>
    <recommendedName>
        <fullName evidence="1">RNA polymerase sigma factor 54 core-binding domain-containing protein</fullName>
    </recommendedName>
</protein>
<gene>
    <name evidence="2" type="ORF">METZ01_LOCUS111535</name>
</gene>
<dbReference type="Gene3D" id="1.10.10.1330">
    <property type="entry name" value="RNA polymerase sigma-54 factor, core-binding domain"/>
    <property type="match status" value="1"/>
</dbReference>
<dbReference type="Pfam" id="PF04963">
    <property type="entry name" value="Sigma54_CBD"/>
    <property type="match status" value="1"/>
</dbReference>
<accession>A0A381X2G5</accession>
<dbReference type="GO" id="GO:0003677">
    <property type="term" value="F:DNA binding"/>
    <property type="evidence" value="ECO:0007669"/>
    <property type="project" value="InterPro"/>
</dbReference>
<dbReference type="PANTHER" id="PTHR32248:SF4">
    <property type="entry name" value="RNA POLYMERASE SIGMA-54 FACTOR"/>
    <property type="match status" value="1"/>
</dbReference>
<dbReference type="PANTHER" id="PTHR32248">
    <property type="entry name" value="RNA POLYMERASE SIGMA-54 FACTOR"/>
    <property type="match status" value="1"/>
</dbReference>
<dbReference type="EMBL" id="UINC01013608">
    <property type="protein sequence ID" value="SVA58681.1"/>
    <property type="molecule type" value="Genomic_DNA"/>
</dbReference>
<dbReference type="Pfam" id="PF00309">
    <property type="entry name" value="Sigma54_AID"/>
    <property type="match status" value="1"/>
</dbReference>
<feature type="non-terminal residue" evidence="2">
    <location>
        <position position="214"/>
    </location>
</feature>
<dbReference type="InterPro" id="IPR038709">
    <property type="entry name" value="RpoN_core-bd_sf"/>
</dbReference>